<dbReference type="EMBL" id="SJPS01000005">
    <property type="protein sequence ID" value="TWU24709.1"/>
    <property type="molecule type" value="Genomic_DNA"/>
</dbReference>
<name>A0A5C6CPN3_9BACT</name>
<dbReference type="Pfam" id="PF04337">
    <property type="entry name" value="DUF480"/>
    <property type="match status" value="1"/>
</dbReference>
<dbReference type="PANTHER" id="PTHR38768">
    <property type="entry name" value="UPF0502 PROTEIN YCEH"/>
    <property type="match status" value="1"/>
</dbReference>
<dbReference type="RefSeq" id="WP_146451930.1">
    <property type="nucleotide sequence ID" value="NZ_SJPS01000005.1"/>
</dbReference>
<sequence length="255" mass="28399">MNPEAAPAPEGPRWHPLERIERRVLGVLVEKAKTTPDNYPLSLNALVNGCNQKSNRFPQMQLDEEQVDSALESLRKVGAVAAIQGDGRVEKYRHLAYDWLGVDKRELAVMAELLLRGAQTIGELRARAARMEPISGITELRPLVESLRQKKLIILLTPPGRGCVLTHALYQDQELAKVRAEHGNVTVGDEPLTDEEDSPAPPPVRTAAPAAPAQVNHREDSSDLKREMAELREELSEEIQNLRNELDDLKRQLGV</sequence>
<comment type="caution">
    <text evidence="2">The sequence shown here is derived from an EMBL/GenBank/DDBJ whole genome shotgun (WGS) entry which is preliminary data.</text>
</comment>
<dbReference type="Gene3D" id="1.10.10.10">
    <property type="entry name" value="Winged helix-like DNA-binding domain superfamily/Winged helix DNA-binding domain"/>
    <property type="match status" value="2"/>
</dbReference>
<dbReference type="InterPro" id="IPR036390">
    <property type="entry name" value="WH_DNA-bd_sf"/>
</dbReference>
<dbReference type="Proteomes" id="UP000318437">
    <property type="component" value="Unassembled WGS sequence"/>
</dbReference>
<accession>A0A5C6CPN3</accession>
<dbReference type="PANTHER" id="PTHR38768:SF1">
    <property type="entry name" value="UPF0502 PROTEIN YCEH"/>
    <property type="match status" value="1"/>
</dbReference>
<proteinExistence type="predicted"/>
<gene>
    <name evidence="2" type="ORF">Pla144_35950</name>
</gene>
<dbReference type="AlphaFoldDB" id="A0A5C6CPN3"/>
<feature type="compositionally biased region" description="Basic and acidic residues" evidence="1">
    <location>
        <begin position="216"/>
        <end position="225"/>
    </location>
</feature>
<organism evidence="2 3">
    <name type="scientific">Bythopirellula polymerisocia</name>
    <dbReference type="NCBI Taxonomy" id="2528003"/>
    <lineage>
        <taxon>Bacteria</taxon>
        <taxon>Pseudomonadati</taxon>
        <taxon>Planctomycetota</taxon>
        <taxon>Planctomycetia</taxon>
        <taxon>Pirellulales</taxon>
        <taxon>Lacipirellulaceae</taxon>
        <taxon>Bythopirellula</taxon>
    </lineage>
</organism>
<evidence type="ECO:0000313" key="3">
    <source>
        <dbReference type="Proteomes" id="UP000318437"/>
    </source>
</evidence>
<reference evidence="2 3" key="1">
    <citation type="submission" date="2019-02" db="EMBL/GenBank/DDBJ databases">
        <title>Deep-cultivation of Planctomycetes and their phenomic and genomic characterization uncovers novel biology.</title>
        <authorList>
            <person name="Wiegand S."/>
            <person name="Jogler M."/>
            <person name="Boedeker C."/>
            <person name="Pinto D."/>
            <person name="Vollmers J."/>
            <person name="Rivas-Marin E."/>
            <person name="Kohn T."/>
            <person name="Peeters S.H."/>
            <person name="Heuer A."/>
            <person name="Rast P."/>
            <person name="Oberbeckmann S."/>
            <person name="Bunk B."/>
            <person name="Jeske O."/>
            <person name="Meyerdierks A."/>
            <person name="Storesund J.E."/>
            <person name="Kallscheuer N."/>
            <person name="Luecker S."/>
            <person name="Lage O.M."/>
            <person name="Pohl T."/>
            <person name="Merkel B.J."/>
            <person name="Hornburger P."/>
            <person name="Mueller R.-W."/>
            <person name="Bruemmer F."/>
            <person name="Labrenz M."/>
            <person name="Spormann A.M."/>
            <person name="Op Den Camp H."/>
            <person name="Overmann J."/>
            <person name="Amann R."/>
            <person name="Jetten M.S.M."/>
            <person name="Mascher T."/>
            <person name="Medema M.H."/>
            <person name="Devos D.P."/>
            <person name="Kaster A.-K."/>
            <person name="Ovreas L."/>
            <person name="Rohde M."/>
            <person name="Galperin M.Y."/>
            <person name="Jogler C."/>
        </authorList>
    </citation>
    <scope>NUCLEOTIDE SEQUENCE [LARGE SCALE GENOMIC DNA]</scope>
    <source>
        <strain evidence="2 3">Pla144</strain>
    </source>
</reference>
<evidence type="ECO:0000256" key="1">
    <source>
        <dbReference type="SAM" id="MobiDB-lite"/>
    </source>
</evidence>
<keyword evidence="3" id="KW-1185">Reference proteome</keyword>
<dbReference type="OrthoDB" id="9784785at2"/>
<protein>
    <submittedName>
        <fullName evidence="2">Uncharacterized protein</fullName>
    </submittedName>
</protein>
<dbReference type="SUPFAM" id="SSF46785">
    <property type="entry name" value="Winged helix' DNA-binding domain"/>
    <property type="match status" value="2"/>
</dbReference>
<dbReference type="InterPro" id="IPR036388">
    <property type="entry name" value="WH-like_DNA-bd_sf"/>
</dbReference>
<feature type="region of interest" description="Disordered" evidence="1">
    <location>
        <begin position="185"/>
        <end position="225"/>
    </location>
</feature>
<evidence type="ECO:0000313" key="2">
    <source>
        <dbReference type="EMBL" id="TWU24709.1"/>
    </source>
</evidence>
<dbReference type="InterPro" id="IPR007432">
    <property type="entry name" value="DUF480"/>
</dbReference>